<dbReference type="Pfam" id="PF09429">
    <property type="entry name" value="Wbp11"/>
    <property type="match status" value="1"/>
</dbReference>
<dbReference type="OrthoDB" id="205569at2759"/>
<dbReference type="EMBL" id="CWKI01000001">
    <property type="protein sequence ID" value="CTR04634.1"/>
    <property type="molecule type" value="Genomic_DNA"/>
</dbReference>
<feature type="region of interest" description="Disordered" evidence="1">
    <location>
        <begin position="84"/>
        <end position="125"/>
    </location>
</feature>
<feature type="compositionally biased region" description="Pro residues" evidence="1">
    <location>
        <begin position="221"/>
        <end position="236"/>
    </location>
</feature>
<dbReference type="AlphaFoldDB" id="A0A0K3C4R6"/>
<protein>
    <recommendedName>
        <fullName evidence="2">Wbp11/ELF5/Saf1 N-terminal domain-containing protein</fullName>
    </recommendedName>
</protein>
<name>A0A0K3C4R6_RHOTO</name>
<dbReference type="STRING" id="5286.A0A0K3C4R6"/>
<proteinExistence type="predicted"/>
<evidence type="ECO:0000259" key="2">
    <source>
        <dbReference type="Pfam" id="PF09429"/>
    </source>
</evidence>
<feature type="compositionally biased region" description="Basic and acidic residues" evidence="1">
    <location>
        <begin position="84"/>
        <end position="102"/>
    </location>
</feature>
<dbReference type="GO" id="GO:0006396">
    <property type="term" value="P:RNA processing"/>
    <property type="evidence" value="ECO:0007669"/>
    <property type="project" value="InterPro"/>
</dbReference>
<feature type="compositionally biased region" description="Basic and acidic residues" evidence="1">
    <location>
        <begin position="9"/>
        <end position="49"/>
    </location>
</feature>
<feature type="compositionally biased region" description="Pro residues" evidence="1">
    <location>
        <begin position="329"/>
        <end position="343"/>
    </location>
</feature>
<reference evidence="4 6" key="2">
    <citation type="journal article" date="2018" name="Elife">
        <title>Functional genomics of lipid metabolism in the oleaginous yeast Rhodosporidium toruloides.</title>
        <authorList>
            <person name="Coradetti S.T."/>
            <person name="Pinel D."/>
            <person name="Geiselman G."/>
            <person name="Ito M."/>
            <person name="Mondo S."/>
            <person name="Reilly M.C."/>
            <person name="Cheng Y.F."/>
            <person name="Bauer S."/>
            <person name="Grigoriev I."/>
            <person name="Gladden J.M."/>
            <person name="Simmons B.A."/>
            <person name="Brem R."/>
            <person name="Arkin A.P."/>
            <person name="Skerker J.M."/>
        </authorList>
    </citation>
    <scope>NUCLEOTIDE SEQUENCE [LARGE SCALE GENOMIC DNA]</scope>
    <source>
        <strain evidence="4 6">NBRC 0880</strain>
    </source>
</reference>
<sequence length="474" mass="50451">MAKSSNPVDAHRKAQRKAELKKNKQRREQAKEVATVKKDTKPIEADIRRLSQQAQQAPLSKAEKDELASLRAELSRIKKAKEEYVTAHPEHRKFVFPDRPSDDTADDAAMNDEPSGLYDKQGRLKHPERSFYYDPVYNPYGAPPPGMPYREKPEYAMARMGIPTPAEMAAFQPVGQEEDSDEDDDEEDDDEIIVPAGPPPGEKAADESSDDSDSDDDDDIPLPPGPPPPKAAPAPPATTSRVTISRPSRPSGPPIPPHALPPRPALPSHAGPPLPPPPGAPTGPRHPRLPARPPPPGMHMQDPLSEGGPNRAFQQGRAIGPVQPAASASPPPSSTAPAPPSGPSPFFNLAPAASSGAAAASSGATISAAPQLRDLKKEATAFVPSAMRKKLAQQKARLDKAGLTSIDAARGAGATEGQGGAEEGVEPVERKKTLMEEMRERGIGVGAQAKTGGSKADTGMDDYARFQEEMKDFL</sequence>
<dbReference type="OMA" id="VMNPFGV"/>
<dbReference type="Pfam" id="PF12622">
    <property type="entry name" value="NpwBP"/>
    <property type="match status" value="1"/>
</dbReference>
<accession>A0A0K3C4R6</accession>
<feature type="compositionally biased region" description="Acidic residues" evidence="1">
    <location>
        <begin position="176"/>
        <end position="192"/>
    </location>
</feature>
<feature type="domain" description="Wbp11/ELF5/Saf1 N-terminal" evidence="2">
    <location>
        <begin position="3"/>
        <end position="79"/>
    </location>
</feature>
<feature type="region of interest" description="Disordered" evidence="1">
    <location>
        <begin position="158"/>
        <end position="372"/>
    </location>
</feature>
<keyword evidence="5" id="KW-1185">Reference proteome</keyword>
<dbReference type="InterPro" id="IPR019007">
    <property type="entry name" value="Wbp11/ELF5/Saf1_N"/>
</dbReference>
<evidence type="ECO:0000313" key="4">
    <source>
        <dbReference type="EMBL" id="PRQ77859.1"/>
    </source>
</evidence>
<feature type="region of interest" description="Disordered" evidence="1">
    <location>
        <begin position="409"/>
        <end position="430"/>
    </location>
</feature>
<organism evidence="3 5">
    <name type="scientific">Rhodotorula toruloides</name>
    <name type="common">Yeast</name>
    <name type="synonym">Rhodosporidium toruloides</name>
    <dbReference type="NCBI Taxonomy" id="5286"/>
    <lineage>
        <taxon>Eukaryota</taxon>
        <taxon>Fungi</taxon>
        <taxon>Dikarya</taxon>
        <taxon>Basidiomycota</taxon>
        <taxon>Pucciniomycotina</taxon>
        <taxon>Microbotryomycetes</taxon>
        <taxon>Sporidiobolales</taxon>
        <taxon>Sporidiobolaceae</taxon>
        <taxon>Rhodotorula</taxon>
    </lineage>
</organism>
<feature type="compositionally biased region" description="Low complexity" evidence="1">
    <location>
        <begin position="350"/>
        <end position="370"/>
    </location>
</feature>
<dbReference type="Proteomes" id="UP000239560">
    <property type="component" value="Unassembled WGS sequence"/>
</dbReference>
<evidence type="ECO:0000313" key="5">
    <source>
        <dbReference type="Proteomes" id="UP000199069"/>
    </source>
</evidence>
<gene>
    <name evidence="3" type="primary">FGENESH: predicted gene_1.495</name>
    <name evidence="4" type="ORF">AAT19DRAFT_8927</name>
    <name evidence="3" type="ORF">BN2166_0004950</name>
</gene>
<evidence type="ECO:0000313" key="3">
    <source>
        <dbReference type="EMBL" id="CTR04634.1"/>
    </source>
</evidence>
<evidence type="ECO:0000256" key="1">
    <source>
        <dbReference type="SAM" id="MobiDB-lite"/>
    </source>
</evidence>
<dbReference type="Proteomes" id="UP000199069">
    <property type="component" value="Unassembled WGS sequence"/>
</dbReference>
<feature type="compositionally biased region" description="Pro residues" evidence="1">
    <location>
        <begin position="250"/>
        <end position="281"/>
    </location>
</feature>
<feature type="region of interest" description="Disordered" evidence="1">
    <location>
        <begin position="1"/>
        <end position="67"/>
    </location>
</feature>
<feature type="compositionally biased region" description="Acidic residues" evidence="1">
    <location>
        <begin position="207"/>
        <end position="220"/>
    </location>
</feature>
<evidence type="ECO:0000313" key="6">
    <source>
        <dbReference type="Proteomes" id="UP000239560"/>
    </source>
</evidence>
<reference evidence="3 5" key="1">
    <citation type="submission" date="2015-07" db="EMBL/GenBank/DDBJ databases">
        <authorList>
            <person name="Cajimat M.N.B."/>
            <person name="Milazzo M.L."/>
            <person name="Fulhorst C.F."/>
        </authorList>
    </citation>
    <scope>NUCLEOTIDE SEQUENCE [LARGE SCALE GENOMIC DNA]</scope>
    <source>
        <strain evidence="3">Single colony</strain>
    </source>
</reference>
<dbReference type="EMBL" id="LCTV02000001">
    <property type="protein sequence ID" value="PRQ77859.1"/>
    <property type="molecule type" value="Genomic_DNA"/>
</dbReference>